<dbReference type="SUPFAM" id="SSF53474">
    <property type="entry name" value="alpha/beta-Hydrolases"/>
    <property type="match status" value="1"/>
</dbReference>
<accession>A0AAN0RVJ1</accession>
<gene>
    <name evidence="3" type="ORF">DM39_5135</name>
</gene>
<dbReference type="Proteomes" id="UP000029413">
    <property type="component" value="Chromosome 2"/>
</dbReference>
<reference evidence="3 4" key="1">
    <citation type="submission" date="2014-05" db="EMBL/GenBank/DDBJ databases">
        <authorList>
            <person name="Bishop-Lilly K.A."/>
            <person name="Broomall S.M."/>
            <person name="Chain P.S."/>
            <person name="Chertkov O."/>
            <person name="Coyne S.R."/>
            <person name="Daligault H.E."/>
            <person name="Davenport K.W."/>
            <person name="Erkkila T."/>
            <person name="Frey K.G."/>
            <person name="Gibbons H.S."/>
            <person name="Gu W."/>
            <person name="Jaissle J."/>
            <person name="Johnson S.L."/>
            <person name="Koroleva G.I."/>
            <person name="Ladner J.T."/>
            <person name="Lo C.-C."/>
            <person name="Minogue T.D."/>
            <person name="Munk C."/>
            <person name="Palacios G.F."/>
            <person name="Redden C.L."/>
            <person name="Rosenzweig C.N."/>
            <person name="Scholz M.B."/>
            <person name="Teshima H."/>
            <person name="Xu Y."/>
        </authorList>
    </citation>
    <scope>NUCLEOTIDE SEQUENCE [LARGE SCALE GENOMIC DNA]</scope>
    <source>
        <strain evidence="3 4">DDS 22E-1</strain>
    </source>
</reference>
<dbReference type="PANTHER" id="PTHR48081:SF33">
    <property type="entry name" value="KYNURENINE FORMAMIDASE"/>
    <property type="match status" value="1"/>
</dbReference>
<dbReference type="AlphaFoldDB" id="A0AAN0RVJ1"/>
<dbReference type="Pfam" id="PF07859">
    <property type="entry name" value="Abhydrolase_3"/>
    <property type="match status" value="1"/>
</dbReference>
<dbReference type="GO" id="GO:0016787">
    <property type="term" value="F:hydrolase activity"/>
    <property type="evidence" value="ECO:0007669"/>
    <property type="project" value="UniProtKB-KW"/>
</dbReference>
<dbReference type="KEGG" id="bcen:DM39_5135"/>
<evidence type="ECO:0000259" key="2">
    <source>
        <dbReference type="Pfam" id="PF07859"/>
    </source>
</evidence>
<proteinExistence type="predicted"/>
<name>A0AAN0RVJ1_9BURK</name>
<organism evidence="3 4">
    <name type="scientific">Burkholderia cenocepacia</name>
    <dbReference type="NCBI Taxonomy" id="95486"/>
    <lineage>
        <taxon>Bacteria</taxon>
        <taxon>Pseudomonadati</taxon>
        <taxon>Pseudomonadota</taxon>
        <taxon>Betaproteobacteria</taxon>
        <taxon>Burkholderiales</taxon>
        <taxon>Burkholderiaceae</taxon>
        <taxon>Burkholderia</taxon>
        <taxon>Burkholderia cepacia complex</taxon>
    </lineage>
</organism>
<keyword evidence="1 3" id="KW-0378">Hydrolase</keyword>
<evidence type="ECO:0000256" key="1">
    <source>
        <dbReference type="ARBA" id="ARBA00022801"/>
    </source>
</evidence>
<evidence type="ECO:0000313" key="4">
    <source>
        <dbReference type="Proteomes" id="UP000029413"/>
    </source>
</evidence>
<dbReference type="InterPro" id="IPR013094">
    <property type="entry name" value="AB_hydrolase_3"/>
</dbReference>
<feature type="domain" description="Alpha/beta hydrolase fold-3" evidence="2">
    <location>
        <begin position="68"/>
        <end position="223"/>
    </location>
</feature>
<evidence type="ECO:0000313" key="3">
    <source>
        <dbReference type="EMBL" id="AIO34510.1"/>
    </source>
</evidence>
<dbReference type="InterPro" id="IPR050300">
    <property type="entry name" value="GDXG_lipolytic_enzyme"/>
</dbReference>
<dbReference type="Gene3D" id="3.40.50.1820">
    <property type="entry name" value="alpha/beta hydrolase"/>
    <property type="match status" value="1"/>
</dbReference>
<protein>
    <submittedName>
        <fullName evidence="3">Alpha/beta hydrolase fold family protein</fullName>
    </submittedName>
</protein>
<dbReference type="InterPro" id="IPR029058">
    <property type="entry name" value="AB_hydrolase_fold"/>
</dbReference>
<sequence length="293" mass="31767">MSTPSALSADAQPPLPSQAAIDYERTVLNWSTDIPPDVVVTRDLRYGPDPQHRYDVFSTGRLKDAPILVFWHGGGWTNGYKEYVSFLASAVVRIGMVLVAPTYRLAPRHRLPAAFDDAAALLAHLAGAARRWGGNPDRLYLAGHSAGGAIAAMAALRTPALRAAGGSPAAVRGCLPISGVMDLCHPNPLPGSLEERVYTMLLDRPDSDSAMSALCWAATSAVPMVLSYGQHDSERVIRSNRRMHALLAHADPRGLLRCDQRPGEDHFQTHTALRDPSHPWFATLARLVEETSK</sequence>
<keyword evidence="4" id="KW-1185">Reference proteome</keyword>
<dbReference type="EMBL" id="CP007784">
    <property type="protein sequence ID" value="AIO34510.1"/>
    <property type="molecule type" value="Genomic_DNA"/>
</dbReference>
<dbReference type="PANTHER" id="PTHR48081">
    <property type="entry name" value="AB HYDROLASE SUPERFAMILY PROTEIN C4A8.06C"/>
    <property type="match status" value="1"/>
</dbReference>